<comment type="caution">
    <text evidence="4">The sequence shown here is derived from an EMBL/GenBank/DDBJ whole genome shotgun (WGS) entry which is preliminary data.</text>
</comment>
<comment type="similarity">
    <text evidence="2">Belongs to the class-V pyridoxal-phosphate-dependent aminotransferase family. NifS/IscS subfamily.</text>
</comment>
<sequence>LGIDAYSFSAQQLHGPKGVAALFIKKGTRIKPIFLGGTQEEGRRAGTENVPGIVGFGKACELAKIKMEDNIKYISKLRDNLINGIINKVKNVKLNGPTTDRLPGNVHISFKYIEGESILLMLNMEGIAAASGSSCTSQALKSSHVLNAIGLSPTMAQGSVLFSLGKYNTAEEVSRLLEVLPPIVKRLREMSPIYKE</sequence>
<dbReference type="PANTHER" id="PTHR11601:SF34">
    <property type="entry name" value="CYSTEINE DESULFURASE"/>
    <property type="match status" value="1"/>
</dbReference>
<gene>
    <name evidence="4" type="ORF">S03H2_05878</name>
</gene>
<dbReference type="InterPro" id="IPR015424">
    <property type="entry name" value="PyrdxlP-dep_Trfase"/>
</dbReference>
<organism evidence="4">
    <name type="scientific">marine sediment metagenome</name>
    <dbReference type="NCBI Taxonomy" id="412755"/>
    <lineage>
        <taxon>unclassified sequences</taxon>
        <taxon>metagenomes</taxon>
        <taxon>ecological metagenomes</taxon>
    </lineage>
</organism>
<dbReference type="SUPFAM" id="SSF53383">
    <property type="entry name" value="PLP-dependent transferases"/>
    <property type="match status" value="1"/>
</dbReference>
<evidence type="ECO:0000313" key="4">
    <source>
        <dbReference type="EMBL" id="GAH28979.1"/>
    </source>
</evidence>
<evidence type="ECO:0000259" key="3">
    <source>
        <dbReference type="Pfam" id="PF00266"/>
    </source>
</evidence>
<feature type="non-terminal residue" evidence="4">
    <location>
        <position position="1"/>
    </location>
</feature>
<evidence type="ECO:0000256" key="1">
    <source>
        <dbReference type="ARBA" id="ARBA00001933"/>
    </source>
</evidence>
<reference evidence="4" key="1">
    <citation type="journal article" date="2014" name="Front. Microbiol.">
        <title>High frequency of phylogenetically diverse reductive dehalogenase-homologous genes in deep subseafloor sedimentary metagenomes.</title>
        <authorList>
            <person name="Kawai M."/>
            <person name="Futagami T."/>
            <person name="Toyoda A."/>
            <person name="Takaki Y."/>
            <person name="Nishi S."/>
            <person name="Hori S."/>
            <person name="Arai W."/>
            <person name="Tsubouchi T."/>
            <person name="Morono Y."/>
            <person name="Uchiyama I."/>
            <person name="Ito T."/>
            <person name="Fujiyama A."/>
            <person name="Inagaki F."/>
            <person name="Takami H."/>
        </authorList>
    </citation>
    <scope>NUCLEOTIDE SEQUENCE</scope>
    <source>
        <strain evidence="4">Expedition CK06-06</strain>
    </source>
</reference>
<dbReference type="InterPro" id="IPR015422">
    <property type="entry name" value="PyrdxlP-dep_Trfase_small"/>
</dbReference>
<feature type="domain" description="Aminotransferase class V" evidence="3">
    <location>
        <begin position="1"/>
        <end position="176"/>
    </location>
</feature>
<accession>X1FHY8</accession>
<evidence type="ECO:0000256" key="2">
    <source>
        <dbReference type="ARBA" id="ARBA00006490"/>
    </source>
</evidence>
<name>X1FHY8_9ZZZZ</name>
<dbReference type="Gene3D" id="3.40.640.10">
    <property type="entry name" value="Type I PLP-dependent aspartate aminotransferase-like (Major domain)"/>
    <property type="match status" value="1"/>
</dbReference>
<dbReference type="EMBL" id="BARU01002500">
    <property type="protein sequence ID" value="GAH28979.1"/>
    <property type="molecule type" value="Genomic_DNA"/>
</dbReference>
<dbReference type="Gene3D" id="3.90.1150.10">
    <property type="entry name" value="Aspartate Aminotransferase, domain 1"/>
    <property type="match status" value="1"/>
</dbReference>
<dbReference type="InterPro" id="IPR015421">
    <property type="entry name" value="PyrdxlP-dep_Trfase_major"/>
</dbReference>
<protein>
    <recommendedName>
        <fullName evidence="3">Aminotransferase class V domain-containing protein</fullName>
    </recommendedName>
</protein>
<dbReference type="AlphaFoldDB" id="X1FHY8"/>
<comment type="cofactor">
    <cofactor evidence="1">
        <name>pyridoxal 5'-phosphate</name>
        <dbReference type="ChEBI" id="CHEBI:597326"/>
    </cofactor>
</comment>
<dbReference type="InterPro" id="IPR000192">
    <property type="entry name" value="Aminotrans_V_dom"/>
</dbReference>
<dbReference type="Pfam" id="PF00266">
    <property type="entry name" value="Aminotran_5"/>
    <property type="match status" value="1"/>
</dbReference>
<dbReference type="PANTHER" id="PTHR11601">
    <property type="entry name" value="CYSTEINE DESULFURYLASE FAMILY MEMBER"/>
    <property type="match status" value="1"/>
</dbReference>
<proteinExistence type="inferred from homology"/>